<reference evidence="11" key="1">
    <citation type="journal article" date="2010" name="Nature">
        <title>The Amphimedon queenslandica genome and the evolution of animal complexity.</title>
        <authorList>
            <person name="Srivastava M."/>
            <person name="Simakov O."/>
            <person name="Chapman J."/>
            <person name="Fahey B."/>
            <person name="Gauthier M.E."/>
            <person name="Mitros T."/>
            <person name="Richards G.S."/>
            <person name="Conaco C."/>
            <person name="Dacre M."/>
            <person name="Hellsten U."/>
            <person name="Larroux C."/>
            <person name="Putnam N.H."/>
            <person name="Stanke M."/>
            <person name="Adamska M."/>
            <person name="Darling A."/>
            <person name="Degnan S.M."/>
            <person name="Oakley T.H."/>
            <person name="Plachetzki D.C."/>
            <person name="Zhai Y."/>
            <person name="Adamski M."/>
            <person name="Calcino A."/>
            <person name="Cummins S.F."/>
            <person name="Goodstein D.M."/>
            <person name="Harris C."/>
            <person name="Jackson D.J."/>
            <person name="Leys S.P."/>
            <person name="Shu S."/>
            <person name="Woodcroft B.J."/>
            <person name="Vervoort M."/>
            <person name="Kosik K.S."/>
            <person name="Manning G."/>
            <person name="Degnan B.M."/>
            <person name="Rokhsar D.S."/>
        </authorList>
    </citation>
    <scope>NUCLEOTIDE SEQUENCE [LARGE SCALE GENOMIC DNA]</scope>
</reference>
<dbReference type="EnsemblMetazoa" id="Aqu2.1.37827_001">
    <property type="protein sequence ID" value="Aqu2.1.37827_001"/>
    <property type="gene ID" value="Aqu2.1.37827"/>
</dbReference>
<sequence>MLSNLLFVVFAVTGAVFANNNGVGLKPPMGWDMWCTNGRCERDYCDAKEVMDVTDAMVTNGMKDAGYEYVIISDCWADHRDENGNIVPDKDRFPDGLVPVIQHINSKGFKAGLYTDAGMYTCSPGGRNHTIPGSYGHYEQDANAYASWGVEYVKVDWCSTKVNGTQLDPHKQYQEMSEALNKTGKPIFLNSCEWGIDKPWEWMHQYANSWRTGPDHHDDWKTTSKIIELNADLGDYAGVGKGWNDPDFIMTGGQSCNTVDSSHCPGMTDTEYRTEFTLWCLMSAPLLVVTDVRNMTSIMKEVLLNKDLIEINQDTTGPGGKRIGFDKTCGENVCQIWAKNITNGEKAIALYNADSVSHNITLEFSLLGWKMVNIRNLWDGTKYYNFTESVTVVVESHGVQAYRASAVQ</sequence>
<dbReference type="eggNOG" id="KOG2366">
    <property type="taxonomic scope" value="Eukaryota"/>
</dbReference>
<comment type="subunit">
    <text evidence="7">Homodimer.</text>
</comment>
<evidence type="ECO:0000259" key="9">
    <source>
        <dbReference type="Pfam" id="PF17801"/>
    </source>
</evidence>
<dbReference type="OMA" id="FGLYHDI"/>
<dbReference type="InterPro" id="IPR017853">
    <property type="entry name" value="GH"/>
</dbReference>
<organism evidence="10">
    <name type="scientific">Amphimedon queenslandica</name>
    <name type="common">Sponge</name>
    <dbReference type="NCBI Taxonomy" id="400682"/>
    <lineage>
        <taxon>Eukaryota</taxon>
        <taxon>Metazoa</taxon>
        <taxon>Porifera</taxon>
        <taxon>Demospongiae</taxon>
        <taxon>Heteroscleromorpha</taxon>
        <taxon>Haplosclerida</taxon>
        <taxon>Niphatidae</taxon>
        <taxon>Amphimedon</taxon>
    </lineage>
</organism>
<feature type="signal peptide" evidence="8">
    <location>
        <begin position="1"/>
        <end position="18"/>
    </location>
</feature>
<dbReference type="SUPFAM" id="SSF51011">
    <property type="entry name" value="Glycosyl hydrolase domain"/>
    <property type="match status" value="1"/>
</dbReference>
<dbReference type="STRING" id="400682.A0A1X7VE87"/>
<evidence type="ECO:0000256" key="3">
    <source>
        <dbReference type="ARBA" id="ARBA00012755"/>
    </source>
</evidence>
<dbReference type="KEGG" id="aqu:100639269"/>
<dbReference type="PRINTS" id="PR00740">
    <property type="entry name" value="GLHYDRLASE27"/>
</dbReference>
<dbReference type="OrthoDB" id="5795902at2759"/>
<name>A0A1X7VE87_AMPQE</name>
<dbReference type="Gene3D" id="3.20.20.70">
    <property type="entry name" value="Aldolase class I"/>
    <property type="match status" value="1"/>
</dbReference>
<comment type="catalytic activity">
    <reaction evidence="1">
        <text>Hydrolysis of terminal, non-reducing alpha-D-galactose residues in alpha-D-galactosides, including galactose oligosaccharides, galactomannans and galactolipids.</text>
        <dbReference type="EC" id="3.2.1.22"/>
    </reaction>
</comment>
<feature type="chain" id="PRO_5010865958" description="Alpha-galactosidase" evidence="8">
    <location>
        <begin position="19"/>
        <end position="408"/>
    </location>
</feature>
<dbReference type="EnsemblMetazoa" id="XM_011404226.2">
    <property type="protein sequence ID" value="XP_011402528.1"/>
    <property type="gene ID" value="LOC100639269"/>
</dbReference>
<dbReference type="CDD" id="cd14792">
    <property type="entry name" value="GH27"/>
    <property type="match status" value="1"/>
</dbReference>
<dbReference type="PANTHER" id="PTHR11452:SF75">
    <property type="entry name" value="ALPHA-GALACTOSIDASE MEL1"/>
    <property type="match status" value="1"/>
</dbReference>
<dbReference type="SUPFAM" id="SSF51445">
    <property type="entry name" value="(Trans)glycosidases"/>
    <property type="match status" value="1"/>
</dbReference>
<keyword evidence="5 7" id="KW-0378">Hydrolase</keyword>
<evidence type="ECO:0000313" key="10">
    <source>
        <dbReference type="EnsemblMetazoa" id="Aqu2.1.37827_001"/>
    </source>
</evidence>
<dbReference type="EC" id="3.2.1.-" evidence="7"/>
<dbReference type="Pfam" id="PF16499">
    <property type="entry name" value="Melibiase_2"/>
    <property type="match status" value="1"/>
</dbReference>
<keyword evidence="7" id="KW-1015">Disulfide bond</keyword>
<keyword evidence="6 7" id="KW-0326">Glycosidase</keyword>
<evidence type="ECO:0000313" key="11">
    <source>
        <dbReference type="Proteomes" id="UP000007879"/>
    </source>
</evidence>
<evidence type="ECO:0000256" key="7">
    <source>
        <dbReference type="RuleBase" id="RU361168"/>
    </source>
</evidence>
<dbReference type="GO" id="GO:0005975">
    <property type="term" value="P:carbohydrate metabolic process"/>
    <property type="evidence" value="ECO:0007669"/>
    <property type="project" value="InterPro"/>
</dbReference>
<dbReference type="Proteomes" id="UP000007879">
    <property type="component" value="Unassembled WGS sequence"/>
</dbReference>
<accession>A0A1X7VE87</accession>
<dbReference type="InterPro" id="IPR013780">
    <property type="entry name" value="Glyco_hydro_b"/>
</dbReference>
<keyword evidence="4 8" id="KW-0732">Signal</keyword>
<dbReference type="PANTHER" id="PTHR11452">
    <property type="entry name" value="ALPHA-GALACTOSIDASE/ALPHA-N-ACETYLGALACTOSAMINIDASE"/>
    <property type="match status" value="1"/>
</dbReference>
<dbReference type="InterPro" id="IPR041233">
    <property type="entry name" value="Melibiase_C"/>
</dbReference>
<proteinExistence type="inferred from homology"/>
<dbReference type="Pfam" id="PF17801">
    <property type="entry name" value="Melibiase_C"/>
    <property type="match status" value="1"/>
</dbReference>
<dbReference type="InterPro" id="IPR002241">
    <property type="entry name" value="Glyco_hydro_27"/>
</dbReference>
<evidence type="ECO:0000256" key="8">
    <source>
        <dbReference type="SAM" id="SignalP"/>
    </source>
</evidence>
<dbReference type="GO" id="GO:0004557">
    <property type="term" value="F:alpha-galactosidase activity"/>
    <property type="evidence" value="ECO:0007669"/>
    <property type="project" value="UniProtKB-EC"/>
</dbReference>
<protein>
    <recommendedName>
        <fullName evidence="3 7">Alpha-galactosidase</fullName>
        <ecNumber evidence="7">3.2.1.-</ecNumber>
    </recommendedName>
</protein>
<dbReference type="InParanoid" id="A0A1X7VE87"/>
<dbReference type="FunFam" id="3.20.20.70:FF:000197">
    <property type="entry name" value="Alpha-galactosidase"/>
    <property type="match status" value="1"/>
</dbReference>
<dbReference type="Gene3D" id="2.60.40.1180">
    <property type="entry name" value="Golgi alpha-mannosidase II"/>
    <property type="match status" value="1"/>
</dbReference>
<evidence type="ECO:0000256" key="1">
    <source>
        <dbReference type="ARBA" id="ARBA00001255"/>
    </source>
</evidence>
<reference evidence="10" key="2">
    <citation type="submission" date="2017-05" db="UniProtKB">
        <authorList>
            <consortium name="EnsemblMetazoa"/>
        </authorList>
    </citation>
    <scope>IDENTIFICATION</scope>
</reference>
<dbReference type="InterPro" id="IPR013785">
    <property type="entry name" value="Aldolase_TIM"/>
</dbReference>
<evidence type="ECO:0000256" key="4">
    <source>
        <dbReference type="ARBA" id="ARBA00022729"/>
    </source>
</evidence>
<evidence type="ECO:0000256" key="6">
    <source>
        <dbReference type="ARBA" id="ARBA00023295"/>
    </source>
</evidence>
<evidence type="ECO:0000256" key="5">
    <source>
        <dbReference type="ARBA" id="ARBA00022801"/>
    </source>
</evidence>
<dbReference type="AlphaFoldDB" id="A0A1X7VE87"/>
<evidence type="ECO:0000256" key="2">
    <source>
        <dbReference type="ARBA" id="ARBA00009743"/>
    </source>
</evidence>
<keyword evidence="11" id="KW-1185">Reference proteome</keyword>
<comment type="similarity">
    <text evidence="2 7">Belongs to the glycosyl hydrolase 27 family.</text>
</comment>
<feature type="domain" description="Alpha galactosidase C-terminal" evidence="9">
    <location>
        <begin position="334"/>
        <end position="403"/>
    </location>
</feature>
<gene>
    <name evidence="10" type="primary">100639269</name>
</gene>